<dbReference type="Gene3D" id="1.10.1510.10">
    <property type="entry name" value="Uncharacterised protein YqeY/AIM41 PF09424, N-terminal domain"/>
    <property type="match status" value="1"/>
</dbReference>
<dbReference type="InterPro" id="IPR023168">
    <property type="entry name" value="GatB_Yqey_C_2"/>
</dbReference>
<evidence type="ECO:0000313" key="2">
    <source>
        <dbReference type="Proteomes" id="UP000230557"/>
    </source>
</evidence>
<comment type="caution">
    <text evidence="1">The sequence shown here is derived from an EMBL/GenBank/DDBJ whole genome shotgun (WGS) entry which is preliminary data.</text>
</comment>
<name>A0A2H0VES6_9BACT</name>
<dbReference type="PANTHER" id="PTHR28055">
    <property type="entry name" value="ALTERED INHERITANCE OF MITOCHONDRIA PROTEIN 41, MITOCHONDRIAL"/>
    <property type="match status" value="1"/>
</dbReference>
<gene>
    <name evidence="1" type="ORF">COT91_04745</name>
</gene>
<keyword evidence="1" id="KW-0808">Transferase</keyword>
<dbReference type="Pfam" id="PF09424">
    <property type="entry name" value="YqeY"/>
    <property type="match status" value="1"/>
</dbReference>
<dbReference type="Gene3D" id="1.10.10.410">
    <property type="match status" value="1"/>
</dbReference>
<dbReference type="Proteomes" id="UP000230557">
    <property type="component" value="Unassembled WGS sequence"/>
</dbReference>
<reference evidence="2" key="1">
    <citation type="submission" date="2017-09" db="EMBL/GenBank/DDBJ databases">
        <title>Depth-based differentiation of microbial function through sediment-hosted aquifers and enrichment of novel symbionts in the deep terrestrial subsurface.</title>
        <authorList>
            <person name="Probst A.J."/>
            <person name="Ladd B."/>
            <person name="Jarett J.K."/>
            <person name="Geller-Mcgrath D.E."/>
            <person name="Sieber C.M.K."/>
            <person name="Emerson J.B."/>
            <person name="Anantharaman K."/>
            <person name="Thomas B.C."/>
            <person name="Malmstrom R."/>
            <person name="Stieglmeier M."/>
            <person name="Klingl A."/>
            <person name="Woyke T."/>
            <person name="Ryan C.M."/>
            <person name="Banfield J.F."/>
        </authorList>
    </citation>
    <scope>NUCLEOTIDE SEQUENCE [LARGE SCALE GENOMIC DNA]</scope>
</reference>
<dbReference type="SUPFAM" id="SSF89095">
    <property type="entry name" value="GatB/YqeY motif"/>
    <property type="match status" value="1"/>
</dbReference>
<dbReference type="EMBL" id="PFAJ01000062">
    <property type="protein sequence ID" value="PIR96780.1"/>
    <property type="molecule type" value="Genomic_DNA"/>
</dbReference>
<protein>
    <submittedName>
        <fullName evidence="1">Aspartyl-tRNA amidotransferase</fullName>
    </submittedName>
</protein>
<dbReference type="GO" id="GO:0016740">
    <property type="term" value="F:transferase activity"/>
    <property type="evidence" value="ECO:0007669"/>
    <property type="project" value="UniProtKB-KW"/>
</dbReference>
<dbReference type="AlphaFoldDB" id="A0A2H0VES6"/>
<dbReference type="PANTHER" id="PTHR28055:SF1">
    <property type="entry name" value="ALTERED INHERITANCE OF MITOCHONDRIA PROTEIN 41, MITOCHONDRIAL"/>
    <property type="match status" value="1"/>
</dbReference>
<evidence type="ECO:0000313" key="1">
    <source>
        <dbReference type="EMBL" id="PIR96780.1"/>
    </source>
</evidence>
<sequence>MAEEEDKKLTQSETLKKIQSDLIVAMKAKDQFLVGVLRFVKYQLDTEQKNKKEDMTEQEVIKVLRRKIKQSEDSKKKFQEGGRADLSENEQKEIEIISKYLPQQLSEKELVALVDEAIAQTAATSMQDFGKVMGSLMKTVSDRADGNIVKNLLENKLKN</sequence>
<organism evidence="1 2">
    <name type="scientific">Candidatus Doudnabacteria bacterium CG10_big_fil_rev_8_21_14_0_10_41_10</name>
    <dbReference type="NCBI Taxonomy" id="1974551"/>
    <lineage>
        <taxon>Bacteria</taxon>
        <taxon>Candidatus Doudnaibacteriota</taxon>
    </lineage>
</organism>
<proteinExistence type="predicted"/>
<dbReference type="InterPro" id="IPR042184">
    <property type="entry name" value="YqeY/Aim41_N"/>
</dbReference>
<accession>A0A2H0VES6</accession>
<dbReference type="InterPro" id="IPR003789">
    <property type="entry name" value="Asn/Gln_tRNA_amidoTrase-B-like"/>
</dbReference>
<dbReference type="InterPro" id="IPR019004">
    <property type="entry name" value="YqeY/Aim41"/>
</dbReference>
<dbReference type="GO" id="GO:0016884">
    <property type="term" value="F:carbon-nitrogen ligase activity, with glutamine as amido-N-donor"/>
    <property type="evidence" value="ECO:0007669"/>
    <property type="project" value="InterPro"/>
</dbReference>